<organism evidence="1">
    <name type="scientific">freshwater metagenome</name>
    <dbReference type="NCBI Taxonomy" id="449393"/>
    <lineage>
        <taxon>unclassified sequences</taxon>
        <taxon>metagenomes</taxon>
        <taxon>ecological metagenomes</taxon>
    </lineage>
</organism>
<dbReference type="EMBL" id="CAFABA010000045">
    <property type="protein sequence ID" value="CAB4829267.1"/>
    <property type="molecule type" value="Genomic_DNA"/>
</dbReference>
<dbReference type="AlphaFoldDB" id="A0A6J6S283"/>
<dbReference type="EMBL" id="CAEZYR010000007">
    <property type="protein sequence ID" value="CAB4728792.1"/>
    <property type="molecule type" value="Genomic_DNA"/>
</dbReference>
<reference evidence="1" key="1">
    <citation type="submission" date="2020-05" db="EMBL/GenBank/DDBJ databases">
        <authorList>
            <person name="Chiriac C."/>
            <person name="Salcher M."/>
            <person name="Ghai R."/>
            <person name="Kavagutti S V."/>
        </authorList>
    </citation>
    <scope>NUCLEOTIDE SEQUENCE</scope>
</reference>
<dbReference type="EMBL" id="CAFBOS010000017">
    <property type="protein sequence ID" value="CAB4982470.1"/>
    <property type="molecule type" value="Genomic_DNA"/>
</dbReference>
<sequence>MATARTEITEIVTGLGMLGFASLEHAITVRSALVRNVETVHFERLEDAFAQGTHRREFVVAWANGEAFARSNDGLRGRPPWQVEWKGPHKPPGYEQIPADLRVDHVYLLSCKYGSTILHNVSPAHLFDRRLADRRGERVDWFATVAPEAYQDLYSACRAEMGRDELPADVGDLRTDHRRVFKSLPRTWSAGTAEPYHELVRSVSVVSAQRWNASLTPAVREEFLWRILRLQPSPYFVLGATDEHDPLRYRVLTPWDFRARFAFRAFDAWPHVVGQPIVRWRAVVLDRVLGTERTIDGHVEIRWSHGRFSGVPEAKVHLDSHPHTVAGYEPLS</sequence>
<evidence type="ECO:0000313" key="4">
    <source>
        <dbReference type="EMBL" id="CAB4982470.1"/>
    </source>
</evidence>
<protein>
    <submittedName>
        <fullName evidence="1">Unannotated protein</fullName>
    </submittedName>
</protein>
<evidence type="ECO:0000313" key="3">
    <source>
        <dbReference type="EMBL" id="CAB4924131.1"/>
    </source>
</evidence>
<evidence type="ECO:0000313" key="1">
    <source>
        <dbReference type="EMBL" id="CAB4728792.1"/>
    </source>
</evidence>
<accession>A0A6J6S283</accession>
<evidence type="ECO:0000313" key="2">
    <source>
        <dbReference type="EMBL" id="CAB4829267.1"/>
    </source>
</evidence>
<dbReference type="EMBL" id="CAFBMH010000104">
    <property type="protein sequence ID" value="CAB4924131.1"/>
    <property type="molecule type" value="Genomic_DNA"/>
</dbReference>
<gene>
    <name evidence="1" type="ORF">UFOPK2754_00329</name>
    <name evidence="2" type="ORF">UFOPK3139_01288</name>
    <name evidence="3" type="ORF">UFOPK3543_02260</name>
    <name evidence="4" type="ORF">UFOPK3967_00448</name>
</gene>
<proteinExistence type="predicted"/>
<name>A0A6J6S283_9ZZZZ</name>